<dbReference type="EMBL" id="JBBPBN010001170">
    <property type="protein sequence ID" value="KAK8479483.1"/>
    <property type="molecule type" value="Genomic_DNA"/>
</dbReference>
<dbReference type="CDD" id="cd00051">
    <property type="entry name" value="EFh"/>
    <property type="match status" value="1"/>
</dbReference>
<dbReference type="InterPro" id="IPR018247">
    <property type="entry name" value="EF_Hand_1_Ca_BS"/>
</dbReference>
<dbReference type="InterPro" id="IPR011992">
    <property type="entry name" value="EF-hand-dom_pair"/>
</dbReference>
<sequence>METSSANADYTLFPFIDISMILLFLSLTCYNTFKSFFSVIWSFPPSKHASPKSSASSEKPQNLEASFKEDFVVVCREEVEELMGSLGIFCSPESEELNESFGSDEFSSLFEEEPSLAELKEAFDVFDVNKDGSIDAPELQRIFCLLGLKEGFKIENCSKMIKNFDVNGDGRIDFQEFVKLMENTFS</sequence>
<dbReference type="Gene3D" id="1.10.238.10">
    <property type="entry name" value="EF-hand"/>
    <property type="match status" value="1"/>
</dbReference>
<protein>
    <submittedName>
        <fullName evidence="1">Uncharacterized protein</fullName>
    </submittedName>
</protein>
<accession>A0ABR1ZG77</accession>
<gene>
    <name evidence="1" type="ORF">V6N11_046212</name>
</gene>
<dbReference type="InterPro" id="IPR039647">
    <property type="entry name" value="EF_hand_pair_protein_CML-like"/>
</dbReference>
<dbReference type="Proteomes" id="UP001396334">
    <property type="component" value="Unassembled WGS sequence"/>
</dbReference>
<dbReference type="InterPro" id="IPR002048">
    <property type="entry name" value="EF_hand_dom"/>
</dbReference>
<name>A0ABR1ZG77_9ROSI</name>
<dbReference type="PROSITE" id="PS00018">
    <property type="entry name" value="EF_HAND_1"/>
    <property type="match status" value="2"/>
</dbReference>
<dbReference type="PANTHER" id="PTHR10891">
    <property type="entry name" value="EF-HAND CALCIUM-BINDING DOMAIN CONTAINING PROTEIN"/>
    <property type="match status" value="1"/>
</dbReference>
<comment type="caution">
    <text evidence="1">The sequence shown here is derived from an EMBL/GenBank/DDBJ whole genome shotgun (WGS) entry which is preliminary data.</text>
</comment>
<dbReference type="PROSITE" id="PS50222">
    <property type="entry name" value="EF_HAND_2"/>
    <property type="match status" value="2"/>
</dbReference>
<keyword evidence="2" id="KW-1185">Reference proteome</keyword>
<dbReference type="Pfam" id="PF13499">
    <property type="entry name" value="EF-hand_7"/>
    <property type="match status" value="1"/>
</dbReference>
<dbReference type="SMART" id="SM00054">
    <property type="entry name" value="EFh"/>
    <property type="match status" value="2"/>
</dbReference>
<dbReference type="SUPFAM" id="SSF47473">
    <property type="entry name" value="EF-hand"/>
    <property type="match status" value="1"/>
</dbReference>
<evidence type="ECO:0000313" key="1">
    <source>
        <dbReference type="EMBL" id="KAK8479483.1"/>
    </source>
</evidence>
<proteinExistence type="predicted"/>
<evidence type="ECO:0000313" key="2">
    <source>
        <dbReference type="Proteomes" id="UP001396334"/>
    </source>
</evidence>
<reference evidence="1 2" key="1">
    <citation type="journal article" date="2024" name="G3 (Bethesda)">
        <title>Genome assembly of Hibiscus sabdariffa L. provides insights into metabolisms of medicinal natural products.</title>
        <authorList>
            <person name="Kim T."/>
        </authorList>
    </citation>
    <scope>NUCLEOTIDE SEQUENCE [LARGE SCALE GENOMIC DNA]</scope>
    <source>
        <strain evidence="1">TK-2024</strain>
        <tissue evidence="1">Old leaves</tissue>
    </source>
</reference>
<organism evidence="1 2">
    <name type="scientific">Hibiscus sabdariffa</name>
    <name type="common">roselle</name>
    <dbReference type="NCBI Taxonomy" id="183260"/>
    <lineage>
        <taxon>Eukaryota</taxon>
        <taxon>Viridiplantae</taxon>
        <taxon>Streptophyta</taxon>
        <taxon>Embryophyta</taxon>
        <taxon>Tracheophyta</taxon>
        <taxon>Spermatophyta</taxon>
        <taxon>Magnoliopsida</taxon>
        <taxon>eudicotyledons</taxon>
        <taxon>Gunneridae</taxon>
        <taxon>Pentapetalae</taxon>
        <taxon>rosids</taxon>
        <taxon>malvids</taxon>
        <taxon>Malvales</taxon>
        <taxon>Malvaceae</taxon>
        <taxon>Malvoideae</taxon>
        <taxon>Hibiscus</taxon>
    </lineage>
</organism>